<comment type="similarity">
    <text evidence="3">Belongs to the glycosyl hydrolase 18 family. Chitinase class V subfamily.</text>
</comment>
<keyword evidence="10" id="KW-0119">Carbohydrate metabolism</keyword>
<dbReference type="InterPro" id="IPR053214">
    <property type="entry name" value="LysM12-like"/>
</dbReference>
<dbReference type="SUPFAM" id="SSF51445">
    <property type="entry name" value="(Trans)glycosidases"/>
    <property type="match status" value="1"/>
</dbReference>
<evidence type="ECO:0000256" key="3">
    <source>
        <dbReference type="ARBA" id="ARBA00008682"/>
    </source>
</evidence>
<dbReference type="SUPFAM" id="SSF54556">
    <property type="entry name" value="Chitinase insertion domain"/>
    <property type="match status" value="1"/>
</dbReference>
<dbReference type="InterPro" id="IPR001223">
    <property type="entry name" value="Glyco_hydro18_cat"/>
</dbReference>
<keyword evidence="8" id="KW-0146">Chitin degradation</keyword>
<keyword evidence="11 13" id="KW-0326">Glycosidase</keyword>
<name>A0AAN6S937_9PEZI</name>
<dbReference type="CDD" id="cd00118">
    <property type="entry name" value="LysM"/>
    <property type="match status" value="2"/>
</dbReference>
<evidence type="ECO:0000256" key="13">
    <source>
        <dbReference type="RuleBase" id="RU000489"/>
    </source>
</evidence>
<organism evidence="19 20">
    <name type="scientific">Diplogelasinospora grovesii</name>
    <dbReference type="NCBI Taxonomy" id="303347"/>
    <lineage>
        <taxon>Eukaryota</taxon>
        <taxon>Fungi</taxon>
        <taxon>Dikarya</taxon>
        <taxon>Ascomycota</taxon>
        <taxon>Pezizomycotina</taxon>
        <taxon>Sordariomycetes</taxon>
        <taxon>Sordariomycetidae</taxon>
        <taxon>Sordariales</taxon>
        <taxon>Diplogelasinosporaceae</taxon>
        <taxon>Diplogelasinospora</taxon>
    </lineage>
</organism>
<evidence type="ECO:0000256" key="5">
    <source>
        <dbReference type="ARBA" id="ARBA00022525"/>
    </source>
</evidence>
<feature type="chain" id="PRO_5043054709" description="chitinase" evidence="16">
    <location>
        <begin position="23"/>
        <end position="1387"/>
    </location>
</feature>
<feature type="transmembrane region" description="Helical" evidence="15">
    <location>
        <begin position="1283"/>
        <end position="1304"/>
    </location>
</feature>
<evidence type="ECO:0000256" key="10">
    <source>
        <dbReference type="ARBA" id="ARBA00023277"/>
    </source>
</evidence>
<evidence type="ECO:0000256" key="14">
    <source>
        <dbReference type="SAM" id="MobiDB-lite"/>
    </source>
</evidence>
<dbReference type="Proteomes" id="UP001303473">
    <property type="component" value="Unassembled WGS sequence"/>
</dbReference>
<feature type="region of interest" description="Disordered" evidence="14">
    <location>
        <begin position="1023"/>
        <end position="1048"/>
    </location>
</feature>
<dbReference type="PANTHER" id="PTHR47700">
    <property type="entry name" value="V CHITINASE, PUTATIVE (AFU_ORTHOLOGUE AFUA_6G13720)-RELATED"/>
    <property type="match status" value="1"/>
</dbReference>
<dbReference type="GO" id="GO:0006032">
    <property type="term" value="P:chitin catabolic process"/>
    <property type="evidence" value="ECO:0007669"/>
    <property type="project" value="UniProtKB-KW"/>
</dbReference>
<evidence type="ECO:0000313" key="19">
    <source>
        <dbReference type="EMBL" id="KAK3945004.1"/>
    </source>
</evidence>
<dbReference type="PROSITE" id="PS01095">
    <property type="entry name" value="GH18_1"/>
    <property type="match status" value="1"/>
</dbReference>
<keyword evidence="16" id="KW-0732">Signal</keyword>
<dbReference type="Pfam" id="PF01476">
    <property type="entry name" value="LysM"/>
    <property type="match status" value="2"/>
</dbReference>
<dbReference type="Gene3D" id="3.30.60.10">
    <property type="entry name" value="Endochitinase-like"/>
    <property type="match status" value="1"/>
</dbReference>
<feature type="domain" description="LysM" evidence="17">
    <location>
        <begin position="374"/>
        <end position="423"/>
    </location>
</feature>
<keyword evidence="15" id="KW-0472">Membrane</keyword>
<dbReference type="Pfam" id="PF00704">
    <property type="entry name" value="Glyco_hydro_18"/>
    <property type="match status" value="1"/>
</dbReference>
<feature type="transmembrane region" description="Helical" evidence="15">
    <location>
        <begin position="1225"/>
        <end position="1243"/>
    </location>
</feature>
<dbReference type="Gene3D" id="3.20.20.80">
    <property type="entry name" value="Glycosidases"/>
    <property type="match status" value="1"/>
</dbReference>
<sequence>MRSLSKAASAVLLACLALPAQAAQDVDGTPITVAGTGNVPVDVPATYYTQLHPCPKACSQKKSPQDWTLYSSLERLVFCDQPMLVDFAVFNPLDEPTTNVMLKACTLGNEANTHSNPLFNGTGSGAAAKASRADAPVAECMHTGTASKADFELLRTGSSSAADAGILAVLSGLEGSFNDAIFCDRSTLFGYVNGAAVGLYVGNAFGKATITSAIDSLTSEIKQHGYSAGMQAQFCSTGSGAGANQAVVGISIDSRGAKSLAAVQQDVAAWAQGNTAGTNSTLSGNSTHHARHVRGRGAHQQMHELQRRGDCTTIKVGSGDSCGSLASRCGISASDFTKYNPASDLCSTLQPNQKVCCTAGTIPTPQENANGTCATYRIQSEDTCSAIALSNGLKATDIDKFNTGKTWGWTNCTNIQAGLNICLSDGTAPLPAPYDNAICGPIMPGTTYPTDGTNITDLNPCPLNACCNVWGQCGITPDFCTEYQSPTNNPGYSPPGKNGCISNCGIEIKNKDTAPPSFQRVGYWESWNLDRPCLNLQAKHANTDGSYTHIHWAFATIDSTFSPVVNDTFKQWADFVAMTDVKRVISFGGWGYSTDPATYDALRSAISPANRNTFATNIVNFLNANNLDGVDIDWEYPGAPDIPGIPPGQKDDGANYLKFLATLKSKLPSGKSLSIAAPASFWYLKAFPIAKMSAYLDYIVYMTYDLHGQWDAGNQFSIDGCPAGNCLRSHVNLTETMQVLAMITKAGVQTSKIFVGESSYGRSFGMSDPSCASAMCTFTGGFDASTAEPGMCTATAGYISNAEIYTLLDLANNATTWYDTDSNSDIMTWDNGNWVAFMSESTKSSRRSYWQGFNFRGTIDWAVDLQNYADEGAGSSDSLGDDDTDYLPPGDIGWGACTATYDSLEAMDADQGIPFYCSAPYLLQFLLKNLTASMTAYDDLMKNGYDGKFDTYAGAVVSGSSKEVDDFMRNNGNKYFSCVVTETTLCCDKCAQQAPGFPGACTYCFKGGNCCKSPAGKRELLEISDGSDTSSPANQIEERDRPPPPTNGCGVLDGINEIYKNVSEPCPPDYSKRGLGQGDPIADTVYWTLIPDKSDQFYADLYNATGISSANIAFKDINHSECDPNQSKQECQNTNWDIGIPAPNGYDKSDVLNPKDTVSKAYSNLQNLKGDEFSTAINSVSSGTYSGDPMDLVDALSLPIFMISDAIDGMNSVVKVADQIDHEKMMAIVFGFLSAIFFFIPIAGEIAGEVAALAGISRIAALIGAAGNAAMDIYQVVDAKGNAPLAIFDLITAPLALADVGAIAKAAGIRRAMKPEELDGLGKVKNKLDIVDDIKLRGVKRELGWSWERETRIRPNFAMAFNQIQGRGGLVLDSAAASMGHTFQLAN</sequence>
<evidence type="ECO:0000259" key="17">
    <source>
        <dbReference type="PROSITE" id="PS51782"/>
    </source>
</evidence>
<dbReference type="SUPFAM" id="SSF57016">
    <property type="entry name" value="Plant lectins/antimicrobial peptides"/>
    <property type="match status" value="1"/>
</dbReference>
<protein>
    <recommendedName>
        <fullName evidence="4">chitinase</fullName>
        <ecNumber evidence="4">3.2.1.14</ecNumber>
    </recommendedName>
</protein>
<reference evidence="20" key="1">
    <citation type="journal article" date="2023" name="Mol. Phylogenet. Evol.">
        <title>Genome-scale phylogeny and comparative genomics of the fungal order Sordariales.</title>
        <authorList>
            <person name="Hensen N."/>
            <person name="Bonometti L."/>
            <person name="Westerberg I."/>
            <person name="Brannstrom I.O."/>
            <person name="Guillou S."/>
            <person name="Cros-Aarteil S."/>
            <person name="Calhoun S."/>
            <person name="Haridas S."/>
            <person name="Kuo A."/>
            <person name="Mondo S."/>
            <person name="Pangilinan J."/>
            <person name="Riley R."/>
            <person name="LaButti K."/>
            <person name="Andreopoulos B."/>
            <person name="Lipzen A."/>
            <person name="Chen C."/>
            <person name="Yan M."/>
            <person name="Daum C."/>
            <person name="Ng V."/>
            <person name="Clum A."/>
            <person name="Steindorff A."/>
            <person name="Ohm R.A."/>
            <person name="Martin F."/>
            <person name="Silar P."/>
            <person name="Natvig D.O."/>
            <person name="Lalanne C."/>
            <person name="Gautier V."/>
            <person name="Ament-Velasquez S.L."/>
            <person name="Kruys A."/>
            <person name="Hutchinson M.I."/>
            <person name="Powell A.J."/>
            <person name="Barry K."/>
            <person name="Miller A.N."/>
            <person name="Grigoriev I.V."/>
            <person name="Debuchy R."/>
            <person name="Gladieux P."/>
            <person name="Hiltunen Thoren M."/>
            <person name="Johannesson H."/>
        </authorList>
    </citation>
    <scope>NUCLEOTIDE SEQUENCE [LARGE SCALE GENOMIC DNA]</scope>
    <source>
        <strain evidence="20">CBS 340.73</strain>
    </source>
</reference>
<gene>
    <name evidence="19" type="ORF">QBC46DRAFT_435648</name>
</gene>
<comment type="catalytic activity">
    <reaction evidence="1">
        <text>Random endo-hydrolysis of N-acetyl-beta-D-glucosaminide (1-&gt;4)-beta-linkages in chitin and chitodextrins.</text>
        <dbReference type="EC" id="3.2.1.14"/>
    </reaction>
</comment>
<dbReference type="CDD" id="cd00035">
    <property type="entry name" value="ChtBD1"/>
    <property type="match status" value="1"/>
</dbReference>
<evidence type="ECO:0000256" key="2">
    <source>
        <dbReference type="ARBA" id="ARBA00004613"/>
    </source>
</evidence>
<evidence type="ECO:0000256" key="11">
    <source>
        <dbReference type="ARBA" id="ARBA00023295"/>
    </source>
</evidence>
<evidence type="ECO:0000256" key="16">
    <source>
        <dbReference type="SAM" id="SignalP"/>
    </source>
</evidence>
<dbReference type="InterPro" id="IPR017853">
    <property type="entry name" value="GH"/>
</dbReference>
<keyword evidence="20" id="KW-1185">Reference proteome</keyword>
<keyword evidence="12" id="KW-0624">Polysaccharide degradation</keyword>
<proteinExistence type="inferred from homology"/>
<evidence type="ECO:0000256" key="7">
    <source>
        <dbReference type="ARBA" id="ARBA00022801"/>
    </source>
</evidence>
<dbReference type="PROSITE" id="PS51782">
    <property type="entry name" value="LYSM"/>
    <property type="match status" value="2"/>
</dbReference>
<dbReference type="GO" id="GO:0000272">
    <property type="term" value="P:polysaccharide catabolic process"/>
    <property type="evidence" value="ECO:0007669"/>
    <property type="project" value="UniProtKB-KW"/>
</dbReference>
<feature type="domain" description="LysM" evidence="17">
    <location>
        <begin position="312"/>
        <end position="357"/>
    </location>
</feature>
<comment type="subcellular location">
    <subcellularLocation>
        <location evidence="2">Secreted</location>
    </subcellularLocation>
</comment>
<keyword evidence="15" id="KW-0812">Transmembrane</keyword>
<dbReference type="CDD" id="cd02878">
    <property type="entry name" value="GH18_zymocin_alpha"/>
    <property type="match status" value="1"/>
</dbReference>
<dbReference type="InterPro" id="IPR029070">
    <property type="entry name" value="Chitinase_insertion_sf"/>
</dbReference>
<dbReference type="Gene3D" id="3.10.350.10">
    <property type="entry name" value="LysM domain"/>
    <property type="match status" value="2"/>
</dbReference>
<dbReference type="GO" id="GO:0005576">
    <property type="term" value="C:extracellular region"/>
    <property type="evidence" value="ECO:0007669"/>
    <property type="project" value="UniProtKB-SubCell"/>
</dbReference>
<keyword evidence="6" id="KW-0147">Chitin-binding</keyword>
<keyword evidence="5" id="KW-0964">Secreted</keyword>
<evidence type="ECO:0000256" key="9">
    <source>
        <dbReference type="ARBA" id="ARBA00023026"/>
    </source>
</evidence>
<dbReference type="InterPro" id="IPR011583">
    <property type="entry name" value="Chitinase_II/V-like_cat"/>
</dbReference>
<dbReference type="InterPro" id="IPR036779">
    <property type="entry name" value="LysM_dom_sf"/>
</dbReference>
<dbReference type="EMBL" id="MU853756">
    <property type="protein sequence ID" value="KAK3945004.1"/>
    <property type="molecule type" value="Genomic_DNA"/>
</dbReference>
<dbReference type="SUPFAM" id="SSF54106">
    <property type="entry name" value="LysM domain"/>
    <property type="match status" value="1"/>
</dbReference>
<dbReference type="Gene3D" id="3.10.50.10">
    <property type="match status" value="1"/>
</dbReference>
<feature type="domain" description="GH18" evidence="18">
    <location>
        <begin position="518"/>
        <end position="876"/>
    </location>
</feature>
<evidence type="ECO:0000313" key="20">
    <source>
        <dbReference type="Proteomes" id="UP001303473"/>
    </source>
</evidence>
<keyword evidence="9" id="KW-0843">Virulence</keyword>
<evidence type="ECO:0000256" key="4">
    <source>
        <dbReference type="ARBA" id="ARBA00012729"/>
    </source>
</evidence>
<dbReference type="EC" id="3.2.1.14" evidence="4"/>
<evidence type="ECO:0000256" key="1">
    <source>
        <dbReference type="ARBA" id="ARBA00000822"/>
    </source>
</evidence>
<dbReference type="GO" id="GO:0008061">
    <property type="term" value="F:chitin binding"/>
    <property type="evidence" value="ECO:0007669"/>
    <property type="project" value="UniProtKB-KW"/>
</dbReference>
<dbReference type="PANTHER" id="PTHR47700:SF2">
    <property type="entry name" value="CHITINASE"/>
    <property type="match status" value="1"/>
</dbReference>
<evidence type="ECO:0000256" key="8">
    <source>
        <dbReference type="ARBA" id="ARBA00023024"/>
    </source>
</evidence>
<accession>A0AAN6S937</accession>
<feature type="signal peptide" evidence="16">
    <location>
        <begin position="1"/>
        <end position="22"/>
    </location>
</feature>
<dbReference type="SMART" id="SM00257">
    <property type="entry name" value="LysM"/>
    <property type="match status" value="2"/>
</dbReference>
<dbReference type="GO" id="GO:0008843">
    <property type="term" value="F:endochitinase activity"/>
    <property type="evidence" value="ECO:0007669"/>
    <property type="project" value="UniProtKB-EC"/>
</dbReference>
<feature type="transmembrane region" description="Helical" evidence="15">
    <location>
        <begin position="1250"/>
        <end position="1271"/>
    </location>
</feature>
<comment type="caution">
    <text evidence="19">The sequence shown here is derived from an EMBL/GenBank/DDBJ whole genome shotgun (WGS) entry which is preliminary data.</text>
</comment>
<keyword evidence="7 13" id="KW-0378">Hydrolase</keyword>
<dbReference type="PROSITE" id="PS51910">
    <property type="entry name" value="GH18_2"/>
    <property type="match status" value="1"/>
</dbReference>
<evidence type="ECO:0000256" key="6">
    <source>
        <dbReference type="ARBA" id="ARBA00022669"/>
    </source>
</evidence>
<evidence type="ECO:0000259" key="18">
    <source>
        <dbReference type="PROSITE" id="PS51910"/>
    </source>
</evidence>
<evidence type="ECO:0000256" key="12">
    <source>
        <dbReference type="ARBA" id="ARBA00023326"/>
    </source>
</evidence>
<dbReference type="InterPro" id="IPR018392">
    <property type="entry name" value="LysM"/>
</dbReference>
<dbReference type="InterPro" id="IPR001579">
    <property type="entry name" value="Glyco_hydro_18_chit_AS"/>
</dbReference>
<dbReference type="SMART" id="SM00636">
    <property type="entry name" value="Glyco_18"/>
    <property type="match status" value="1"/>
</dbReference>
<evidence type="ECO:0000256" key="15">
    <source>
        <dbReference type="SAM" id="Phobius"/>
    </source>
</evidence>
<dbReference type="InterPro" id="IPR036861">
    <property type="entry name" value="Endochitinase-like_sf"/>
</dbReference>
<keyword evidence="15" id="KW-1133">Transmembrane helix</keyword>